<dbReference type="AlphaFoldDB" id="A0A4R4VZX1"/>
<dbReference type="SUPFAM" id="SSF46689">
    <property type="entry name" value="Homeodomain-like"/>
    <property type="match status" value="1"/>
</dbReference>
<dbReference type="PANTHER" id="PTHR30055">
    <property type="entry name" value="HTH-TYPE TRANSCRIPTIONAL REGULATOR RUTR"/>
    <property type="match status" value="1"/>
</dbReference>
<dbReference type="PRINTS" id="PR00455">
    <property type="entry name" value="HTHTETR"/>
</dbReference>
<keyword evidence="2 4" id="KW-0238">DNA-binding</keyword>
<proteinExistence type="predicted"/>
<keyword evidence="7" id="KW-1185">Reference proteome</keyword>
<organism evidence="6 7">
    <name type="scientific">Nonomuraea deserti</name>
    <dbReference type="NCBI Taxonomy" id="1848322"/>
    <lineage>
        <taxon>Bacteria</taxon>
        <taxon>Bacillati</taxon>
        <taxon>Actinomycetota</taxon>
        <taxon>Actinomycetes</taxon>
        <taxon>Streptosporangiales</taxon>
        <taxon>Streptosporangiaceae</taxon>
        <taxon>Nonomuraea</taxon>
    </lineage>
</organism>
<sequence length="199" mass="21516">MGTTIRLRMEDWHCEVGNVSRLSAGDWAKAALEALAKGGLAAVAVEPIAVRLGTTKGSFYWHFRNRRALVEAALALWEQDTEKVIAALNEIADPARRMCALLENAMADPVDAAISFRLISAADDPGIAEIARRVSERRLAFMQAALEEMGTPPDLARRRVVVGYGSYLGVAALRRLGASDEPLTDFIDQVMAGLALPPS</sequence>
<dbReference type="GO" id="GO:0003700">
    <property type="term" value="F:DNA-binding transcription factor activity"/>
    <property type="evidence" value="ECO:0007669"/>
    <property type="project" value="TreeGrafter"/>
</dbReference>
<dbReference type="Proteomes" id="UP000295258">
    <property type="component" value="Unassembled WGS sequence"/>
</dbReference>
<dbReference type="InterPro" id="IPR050109">
    <property type="entry name" value="HTH-type_TetR-like_transc_reg"/>
</dbReference>
<evidence type="ECO:0000313" key="7">
    <source>
        <dbReference type="Proteomes" id="UP000295258"/>
    </source>
</evidence>
<evidence type="ECO:0000256" key="2">
    <source>
        <dbReference type="ARBA" id="ARBA00023125"/>
    </source>
</evidence>
<dbReference type="EMBL" id="SMKO01000034">
    <property type="protein sequence ID" value="TDD06140.1"/>
    <property type="molecule type" value="Genomic_DNA"/>
</dbReference>
<evidence type="ECO:0000256" key="1">
    <source>
        <dbReference type="ARBA" id="ARBA00023015"/>
    </source>
</evidence>
<keyword evidence="3" id="KW-0804">Transcription</keyword>
<feature type="DNA-binding region" description="H-T-H motif" evidence="4">
    <location>
        <begin position="44"/>
        <end position="63"/>
    </location>
</feature>
<dbReference type="PROSITE" id="PS50977">
    <property type="entry name" value="HTH_TETR_2"/>
    <property type="match status" value="1"/>
</dbReference>
<keyword evidence="1" id="KW-0805">Transcription regulation</keyword>
<evidence type="ECO:0000256" key="3">
    <source>
        <dbReference type="ARBA" id="ARBA00023163"/>
    </source>
</evidence>
<accession>A0A4R4VZX1</accession>
<evidence type="ECO:0000256" key="4">
    <source>
        <dbReference type="PROSITE-ProRule" id="PRU00335"/>
    </source>
</evidence>
<evidence type="ECO:0000313" key="6">
    <source>
        <dbReference type="EMBL" id="TDD06140.1"/>
    </source>
</evidence>
<protein>
    <submittedName>
        <fullName evidence="6">TetR/AcrR family transcriptional regulator</fullName>
    </submittedName>
</protein>
<name>A0A4R4VZX1_9ACTN</name>
<dbReference type="Pfam" id="PF00440">
    <property type="entry name" value="TetR_N"/>
    <property type="match status" value="1"/>
</dbReference>
<dbReference type="GO" id="GO:0000976">
    <property type="term" value="F:transcription cis-regulatory region binding"/>
    <property type="evidence" value="ECO:0007669"/>
    <property type="project" value="TreeGrafter"/>
</dbReference>
<dbReference type="InterPro" id="IPR009057">
    <property type="entry name" value="Homeodomain-like_sf"/>
</dbReference>
<gene>
    <name evidence="6" type="ORF">E1292_15810</name>
</gene>
<feature type="domain" description="HTH tetR-type" evidence="5">
    <location>
        <begin position="21"/>
        <end position="81"/>
    </location>
</feature>
<dbReference type="InterPro" id="IPR001647">
    <property type="entry name" value="HTH_TetR"/>
</dbReference>
<dbReference type="PANTHER" id="PTHR30055:SF234">
    <property type="entry name" value="HTH-TYPE TRANSCRIPTIONAL REGULATOR BETI"/>
    <property type="match status" value="1"/>
</dbReference>
<reference evidence="6 7" key="1">
    <citation type="submission" date="2019-03" db="EMBL/GenBank/DDBJ databases">
        <title>Draft genome sequences of novel Actinobacteria.</title>
        <authorList>
            <person name="Sahin N."/>
            <person name="Ay H."/>
            <person name="Saygin H."/>
        </authorList>
    </citation>
    <scope>NUCLEOTIDE SEQUENCE [LARGE SCALE GENOMIC DNA]</scope>
    <source>
        <strain evidence="6 7">KC310</strain>
    </source>
</reference>
<evidence type="ECO:0000259" key="5">
    <source>
        <dbReference type="PROSITE" id="PS50977"/>
    </source>
</evidence>
<dbReference type="Gene3D" id="1.10.357.10">
    <property type="entry name" value="Tetracycline Repressor, domain 2"/>
    <property type="match status" value="1"/>
</dbReference>
<comment type="caution">
    <text evidence="6">The sequence shown here is derived from an EMBL/GenBank/DDBJ whole genome shotgun (WGS) entry which is preliminary data.</text>
</comment>